<evidence type="ECO:0000313" key="3">
    <source>
        <dbReference type="Proteomes" id="UP000265520"/>
    </source>
</evidence>
<proteinExistence type="predicted"/>
<dbReference type="Proteomes" id="UP000265520">
    <property type="component" value="Unassembled WGS sequence"/>
</dbReference>
<reference evidence="2 3" key="1">
    <citation type="journal article" date="2018" name="Front. Plant Sci.">
        <title>Red Clover (Trifolium pratense) and Zigzag Clover (T. medium) - A Picture of Genomic Similarities and Differences.</title>
        <authorList>
            <person name="Dluhosova J."/>
            <person name="Istvanek J."/>
            <person name="Nedelnik J."/>
            <person name="Repkova J."/>
        </authorList>
    </citation>
    <scope>NUCLEOTIDE SEQUENCE [LARGE SCALE GENOMIC DNA]</scope>
    <source>
        <strain evidence="3">cv. 10/8</strain>
        <tissue evidence="2">Leaf</tissue>
    </source>
</reference>
<evidence type="ECO:0000256" key="1">
    <source>
        <dbReference type="SAM" id="MobiDB-lite"/>
    </source>
</evidence>
<accession>A0A392R543</accession>
<feature type="region of interest" description="Disordered" evidence="1">
    <location>
        <begin position="61"/>
        <end position="95"/>
    </location>
</feature>
<name>A0A392R543_9FABA</name>
<sequence length="134" mass="15200">MAEVYSALLEAQVRSTVRAHRYKRTSSCPPEARRSVISGPWSWEWLNDQNHGDAGVIFSAKKKSRKGNHHGQSLNKKGQRDPLRKKAGGVLRHPLHSLKKVARLSTKDRREVLKVLKKSVRRRRGGDGINRSCT</sequence>
<comment type="caution">
    <text evidence="2">The sequence shown here is derived from an EMBL/GenBank/DDBJ whole genome shotgun (WGS) entry which is preliminary data.</text>
</comment>
<dbReference type="EMBL" id="LXQA010189554">
    <property type="protein sequence ID" value="MCI31728.1"/>
    <property type="molecule type" value="Genomic_DNA"/>
</dbReference>
<feature type="compositionally biased region" description="Basic residues" evidence="1">
    <location>
        <begin position="85"/>
        <end position="95"/>
    </location>
</feature>
<dbReference type="AlphaFoldDB" id="A0A392R543"/>
<evidence type="ECO:0000313" key="2">
    <source>
        <dbReference type="EMBL" id="MCI31728.1"/>
    </source>
</evidence>
<organism evidence="2 3">
    <name type="scientific">Trifolium medium</name>
    <dbReference type="NCBI Taxonomy" id="97028"/>
    <lineage>
        <taxon>Eukaryota</taxon>
        <taxon>Viridiplantae</taxon>
        <taxon>Streptophyta</taxon>
        <taxon>Embryophyta</taxon>
        <taxon>Tracheophyta</taxon>
        <taxon>Spermatophyta</taxon>
        <taxon>Magnoliopsida</taxon>
        <taxon>eudicotyledons</taxon>
        <taxon>Gunneridae</taxon>
        <taxon>Pentapetalae</taxon>
        <taxon>rosids</taxon>
        <taxon>fabids</taxon>
        <taxon>Fabales</taxon>
        <taxon>Fabaceae</taxon>
        <taxon>Papilionoideae</taxon>
        <taxon>50 kb inversion clade</taxon>
        <taxon>NPAAA clade</taxon>
        <taxon>Hologalegina</taxon>
        <taxon>IRL clade</taxon>
        <taxon>Trifolieae</taxon>
        <taxon>Trifolium</taxon>
    </lineage>
</organism>
<protein>
    <submittedName>
        <fullName evidence="2">DUF4283 domain protein</fullName>
    </submittedName>
</protein>
<feature type="non-terminal residue" evidence="2">
    <location>
        <position position="134"/>
    </location>
</feature>
<keyword evidence="3" id="KW-1185">Reference proteome</keyword>